<sequence>MFIPSIRKTLPGLALTLLLATAALLLATLPALQKLGLSALTLAIVGGIALGNSVYPALAPRCDSGVQLAKQRLLRLGIVLFGLRLTLQDIAAVGPAGILIDVVMLSSTFLLACWLGPRWFGLERDSAMLIGAGSAICGAAAVLATEPVARGGAEKVAVAVATVVVFGTLGMFLYPGLYALAQAAGLHGLDSRHFGLFAGSTLHEVAQVVAAGRAVSEQAAEVAVIAKMMRVMMLAPFLLLLSAFQARRERGACGGNARRLTIPWFALGFVLLAGVNSLGWLPPAWRAGLLQLDTLLLAAAMGALGLHTQASAIRRAGLAPLGLAACLCGWLIVGGALVNAGVGVLLK</sequence>
<dbReference type="PANTHER" id="PTHR30106">
    <property type="entry name" value="INNER MEMBRANE PROTEIN YEIH-RELATED"/>
    <property type="match status" value="1"/>
</dbReference>
<keyword evidence="4 7" id="KW-0812">Transmembrane</keyword>
<evidence type="ECO:0000256" key="5">
    <source>
        <dbReference type="ARBA" id="ARBA00022989"/>
    </source>
</evidence>
<protein>
    <submittedName>
        <fullName evidence="8">Conserved hypothetical integral membrane protein</fullName>
    </submittedName>
</protein>
<evidence type="ECO:0000313" key="8">
    <source>
        <dbReference type="EMBL" id="SMF02912.1"/>
    </source>
</evidence>
<dbReference type="RefSeq" id="WP_085275184.1">
    <property type="nucleotide sequence ID" value="NZ_FXAG01000003.1"/>
</dbReference>
<name>A0A1Y6BHA6_9NEIS</name>
<keyword evidence="5 7" id="KW-1133">Transmembrane helix</keyword>
<dbReference type="InterPro" id="IPR018383">
    <property type="entry name" value="UPF0324_pro"/>
</dbReference>
<feature type="transmembrane region" description="Helical" evidence="7">
    <location>
        <begin position="37"/>
        <end position="60"/>
    </location>
</feature>
<keyword evidence="9" id="KW-1185">Reference proteome</keyword>
<feature type="transmembrane region" description="Helical" evidence="7">
    <location>
        <begin position="262"/>
        <end position="281"/>
    </location>
</feature>
<keyword evidence="3" id="KW-1003">Cell membrane</keyword>
<dbReference type="NCBIfam" id="TIGR00698">
    <property type="entry name" value="YeiH family putative sulfate export transporter"/>
    <property type="match status" value="1"/>
</dbReference>
<feature type="transmembrane region" description="Helical" evidence="7">
    <location>
        <begin position="287"/>
        <end position="306"/>
    </location>
</feature>
<dbReference type="AlphaFoldDB" id="A0A1Y6BHA6"/>
<dbReference type="EMBL" id="FXAG01000003">
    <property type="protein sequence ID" value="SMF02912.1"/>
    <property type="molecule type" value="Genomic_DNA"/>
</dbReference>
<organism evidence="8 9">
    <name type="scientific">Pseudogulbenkiania subflava DSM 22618</name>
    <dbReference type="NCBI Taxonomy" id="1123014"/>
    <lineage>
        <taxon>Bacteria</taxon>
        <taxon>Pseudomonadati</taxon>
        <taxon>Pseudomonadota</taxon>
        <taxon>Betaproteobacteria</taxon>
        <taxon>Neisseriales</taxon>
        <taxon>Chromobacteriaceae</taxon>
        <taxon>Pseudogulbenkiania</taxon>
    </lineage>
</organism>
<evidence type="ECO:0000313" key="9">
    <source>
        <dbReference type="Proteomes" id="UP000192920"/>
    </source>
</evidence>
<keyword evidence="6 7" id="KW-0472">Membrane</keyword>
<proteinExistence type="inferred from homology"/>
<dbReference type="InterPro" id="IPR004630">
    <property type="entry name" value="UPF0324_YeiH-like"/>
</dbReference>
<evidence type="ECO:0000256" key="2">
    <source>
        <dbReference type="ARBA" id="ARBA00007977"/>
    </source>
</evidence>
<dbReference type="PANTHER" id="PTHR30106:SF2">
    <property type="entry name" value="UPF0324 INNER MEMBRANE PROTEIN YEIH"/>
    <property type="match status" value="1"/>
</dbReference>
<feature type="transmembrane region" description="Helical" evidence="7">
    <location>
        <begin position="318"/>
        <end position="346"/>
    </location>
</feature>
<feature type="transmembrane region" description="Helical" evidence="7">
    <location>
        <begin position="222"/>
        <end position="241"/>
    </location>
</feature>
<feature type="transmembrane region" description="Helical" evidence="7">
    <location>
        <begin position="127"/>
        <end position="144"/>
    </location>
</feature>
<feature type="transmembrane region" description="Helical" evidence="7">
    <location>
        <begin position="96"/>
        <end position="115"/>
    </location>
</feature>
<dbReference type="Proteomes" id="UP000192920">
    <property type="component" value="Unassembled WGS sequence"/>
</dbReference>
<comment type="similarity">
    <text evidence="2">Belongs to the UPF0324 family.</text>
</comment>
<evidence type="ECO:0000256" key="7">
    <source>
        <dbReference type="SAM" id="Phobius"/>
    </source>
</evidence>
<accession>A0A1Y6BHA6</accession>
<comment type="subcellular location">
    <subcellularLocation>
        <location evidence="1">Cell membrane</location>
        <topology evidence="1">Multi-pass membrane protein</topology>
    </subcellularLocation>
</comment>
<evidence type="ECO:0000256" key="6">
    <source>
        <dbReference type="ARBA" id="ARBA00023136"/>
    </source>
</evidence>
<feature type="transmembrane region" description="Helical" evidence="7">
    <location>
        <begin position="156"/>
        <end position="181"/>
    </location>
</feature>
<evidence type="ECO:0000256" key="1">
    <source>
        <dbReference type="ARBA" id="ARBA00004651"/>
    </source>
</evidence>
<evidence type="ECO:0000256" key="3">
    <source>
        <dbReference type="ARBA" id="ARBA00022475"/>
    </source>
</evidence>
<gene>
    <name evidence="8" type="ORF">SAMN02745746_00846</name>
</gene>
<reference evidence="9" key="1">
    <citation type="submission" date="2017-04" db="EMBL/GenBank/DDBJ databases">
        <authorList>
            <person name="Varghese N."/>
            <person name="Submissions S."/>
        </authorList>
    </citation>
    <scope>NUCLEOTIDE SEQUENCE [LARGE SCALE GENOMIC DNA]</scope>
    <source>
        <strain evidence="9">DSM 22618</strain>
    </source>
</reference>
<dbReference type="GO" id="GO:0005886">
    <property type="term" value="C:plasma membrane"/>
    <property type="evidence" value="ECO:0007669"/>
    <property type="project" value="UniProtKB-SubCell"/>
</dbReference>
<evidence type="ECO:0000256" key="4">
    <source>
        <dbReference type="ARBA" id="ARBA00022692"/>
    </source>
</evidence>
<dbReference type="Pfam" id="PF03601">
    <property type="entry name" value="Cons_hypoth698"/>
    <property type="match status" value="1"/>
</dbReference>